<dbReference type="Proteomes" id="UP000064007">
    <property type="component" value="Chromosome 1"/>
</dbReference>
<accession>A0A0D6EXB5</accession>
<dbReference type="PANTHER" id="PTHR45947:SF3">
    <property type="entry name" value="SULFOQUINOVOSYL TRANSFERASE SQD2"/>
    <property type="match status" value="1"/>
</dbReference>
<dbReference type="RefSeq" id="WP_046488482.1">
    <property type="nucleotide sequence ID" value="NZ_LN827929.1"/>
</dbReference>
<evidence type="ECO:0000313" key="3">
    <source>
        <dbReference type="EMBL" id="CEZ19893.1"/>
    </source>
</evidence>
<feature type="domain" description="Glycosyl transferase family 1" evidence="1">
    <location>
        <begin position="194"/>
        <end position="359"/>
    </location>
</feature>
<evidence type="ECO:0000259" key="1">
    <source>
        <dbReference type="Pfam" id="PF00534"/>
    </source>
</evidence>
<evidence type="ECO:0000259" key="2">
    <source>
        <dbReference type="Pfam" id="PF13439"/>
    </source>
</evidence>
<dbReference type="PANTHER" id="PTHR45947">
    <property type="entry name" value="SULFOQUINOVOSYL TRANSFERASE SQD2"/>
    <property type="match status" value="1"/>
</dbReference>
<organism evidence="3 4">
    <name type="scientific">Candidatus Methylopumilus planktonicus</name>
    <dbReference type="NCBI Taxonomy" id="1581557"/>
    <lineage>
        <taxon>Bacteria</taxon>
        <taxon>Pseudomonadati</taxon>
        <taxon>Pseudomonadota</taxon>
        <taxon>Betaproteobacteria</taxon>
        <taxon>Nitrosomonadales</taxon>
        <taxon>Methylophilaceae</taxon>
        <taxon>Candidatus Methylopumilus</taxon>
    </lineage>
</organism>
<dbReference type="SUPFAM" id="SSF53756">
    <property type="entry name" value="UDP-Glycosyltransferase/glycogen phosphorylase"/>
    <property type="match status" value="1"/>
</dbReference>
<dbReference type="Gene3D" id="3.40.50.2000">
    <property type="entry name" value="Glycogen Phosphorylase B"/>
    <property type="match status" value="2"/>
</dbReference>
<gene>
    <name evidence="3" type="ORF">BN1208_1012</name>
</gene>
<protein>
    <submittedName>
        <fullName evidence="3">Glycosyl transferase group 1</fullName>
    </submittedName>
</protein>
<dbReference type="InterPro" id="IPR050194">
    <property type="entry name" value="Glycosyltransferase_grp1"/>
</dbReference>
<dbReference type="InterPro" id="IPR028098">
    <property type="entry name" value="Glyco_trans_4-like_N"/>
</dbReference>
<dbReference type="Pfam" id="PF00534">
    <property type="entry name" value="Glycos_transf_1"/>
    <property type="match status" value="1"/>
</dbReference>
<feature type="domain" description="Glycosyltransferase subfamily 4-like N-terminal" evidence="2">
    <location>
        <begin position="14"/>
        <end position="183"/>
    </location>
</feature>
<dbReference type="KEGG" id="mbat:BN1208_1012"/>
<proteinExistence type="predicted"/>
<dbReference type="InterPro" id="IPR001296">
    <property type="entry name" value="Glyco_trans_1"/>
</dbReference>
<keyword evidence="4" id="KW-1185">Reference proteome</keyword>
<evidence type="ECO:0000313" key="4">
    <source>
        <dbReference type="Proteomes" id="UP000064007"/>
    </source>
</evidence>
<dbReference type="GO" id="GO:0016757">
    <property type="term" value="F:glycosyltransferase activity"/>
    <property type="evidence" value="ECO:0007669"/>
    <property type="project" value="InterPro"/>
</dbReference>
<dbReference type="OrthoDB" id="9802525at2"/>
<reference evidence="4" key="1">
    <citation type="submission" date="2014-12" db="EMBL/GenBank/DDBJ databases">
        <authorList>
            <person name="Salcher M.M."/>
        </authorList>
    </citation>
    <scope>NUCLEOTIDE SEQUENCE [LARGE SCALE GENOMIC DNA]</scope>
    <source>
        <strain evidence="4">MMS-10A-171</strain>
    </source>
</reference>
<dbReference type="EMBL" id="LN827929">
    <property type="protein sequence ID" value="CEZ19893.1"/>
    <property type="molecule type" value="Genomic_DNA"/>
</dbReference>
<dbReference type="Pfam" id="PF13439">
    <property type="entry name" value="Glyco_transf_4"/>
    <property type="match status" value="1"/>
</dbReference>
<dbReference type="AlphaFoldDB" id="A0A0D6EXB5"/>
<name>A0A0D6EXB5_9PROT</name>
<dbReference type="STRING" id="1581557.BN1208_1012"/>
<dbReference type="HOGENOM" id="CLU_009583_2_0_4"/>
<keyword evidence="3" id="KW-0808">Transferase</keyword>
<sequence>MNILFISDVFFPRVNGVSTSINTFATELKALGHQVTLIAPSYTDEDKQEEWIVRVPSRKIYFDPEDRLMNFGKLKGLLPWIRDKHFDVIHIHTPFAAHYVGIHFGKKLDIPVVETYHTFFEDYLHHYLPFIPRFISRKLARTISRRQCNAVDGIVSPSKPMLDVLKQYGIKTPAEVVATGLDDSSFANVDGEHFRMSHDIPLTQPMLLFVGRVAHEKNIGFLLEMHVELIKKHPDALLVITGEGPAEESIKHSIDKLGISNKVRMIGYLDRSHELIACYKAADIFVFASKSETQGLVLLEAMAQGTAVVAIAELGTKSILIEGEGVLIAKDDINVFAEKVSVLLSDAPKRQMIGEKGRQYAQEKWGAGVLAKKVAKFYKSTINQKSSLSRYMDTRIGNAKEST</sequence>